<keyword evidence="2" id="KW-0413">Isomerase</keyword>
<dbReference type="InterPro" id="IPR029045">
    <property type="entry name" value="ClpP/crotonase-like_dom_sf"/>
</dbReference>
<dbReference type="CDD" id="cd06558">
    <property type="entry name" value="crotonase-like"/>
    <property type="match status" value="1"/>
</dbReference>
<dbReference type="EMBL" id="JACCFP010000001">
    <property type="protein sequence ID" value="NYI99616.1"/>
    <property type="molecule type" value="Genomic_DNA"/>
</dbReference>
<accession>A0A853BXP6</accession>
<comment type="caution">
    <text evidence="2">The sequence shown here is derived from an EMBL/GenBank/DDBJ whole genome shotgun (WGS) entry which is preliminary data.</text>
</comment>
<dbReference type="InterPro" id="IPR001753">
    <property type="entry name" value="Enoyl-CoA_hydra/iso"/>
</dbReference>
<dbReference type="RefSeq" id="WP_179666245.1">
    <property type="nucleotide sequence ID" value="NZ_JACCFP010000001.1"/>
</dbReference>
<proteinExistence type="inferred from homology"/>
<organism evidence="2 3">
    <name type="scientific">Nocardioides thalensis</name>
    <dbReference type="NCBI Taxonomy" id="1914755"/>
    <lineage>
        <taxon>Bacteria</taxon>
        <taxon>Bacillati</taxon>
        <taxon>Actinomycetota</taxon>
        <taxon>Actinomycetes</taxon>
        <taxon>Propionibacteriales</taxon>
        <taxon>Nocardioidaceae</taxon>
        <taxon>Nocardioides</taxon>
    </lineage>
</organism>
<gene>
    <name evidence="2" type="ORF">HNR19_000315</name>
</gene>
<dbReference type="Pfam" id="PF00378">
    <property type="entry name" value="ECH_1"/>
    <property type="match status" value="1"/>
</dbReference>
<dbReference type="PANTHER" id="PTHR42964:SF1">
    <property type="entry name" value="POLYKETIDE BIOSYNTHESIS ENOYL-COA HYDRATASE PKSH-RELATED"/>
    <property type="match status" value="1"/>
</dbReference>
<dbReference type="GO" id="GO:0008300">
    <property type="term" value="P:isoprenoid catabolic process"/>
    <property type="evidence" value="ECO:0007669"/>
    <property type="project" value="TreeGrafter"/>
</dbReference>
<reference evidence="2 3" key="1">
    <citation type="submission" date="2020-07" db="EMBL/GenBank/DDBJ databases">
        <title>Sequencing the genomes of 1000 actinobacteria strains.</title>
        <authorList>
            <person name="Klenk H.-P."/>
        </authorList>
    </citation>
    <scope>NUCLEOTIDE SEQUENCE [LARGE SCALE GENOMIC DNA]</scope>
    <source>
        <strain evidence="2 3">DSM 103833</strain>
    </source>
</reference>
<evidence type="ECO:0000313" key="3">
    <source>
        <dbReference type="Proteomes" id="UP000530424"/>
    </source>
</evidence>
<name>A0A853BXP6_9ACTN</name>
<dbReference type="Proteomes" id="UP000530424">
    <property type="component" value="Unassembled WGS sequence"/>
</dbReference>
<dbReference type="AlphaFoldDB" id="A0A853BXP6"/>
<evidence type="ECO:0000256" key="1">
    <source>
        <dbReference type="ARBA" id="ARBA00005254"/>
    </source>
</evidence>
<comment type="similarity">
    <text evidence="1">Belongs to the enoyl-CoA hydratase/isomerase family.</text>
</comment>
<dbReference type="SUPFAM" id="SSF52096">
    <property type="entry name" value="ClpP/crotonase"/>
    <property type="match status" value="1"/>
</dbReference>
<dbReference type="InterPro" id="IPR051683">
    <property type="entry name" value="Enoyl-CoA_Hydratase/Isomerase"/>
</dbReference>
<sequence length="259" mass="26695">MTTVTKLVDYHASDGVARITLSDGDRGNPISAALGRQLLGAVRRAHADSARVIVLAARGRYFSVGGDLAALHAAAAPGAFMDDLTSDLHRVVVELMESDAVVVSAVQGHAAGAGFPLACAADIVLAARTASFSLAYARVGLSPDGGSTLLTRSLGLHTVLRLALLGQQLTAQEALDAGLVAQLVPADRLADTVEGIVATLLDGSTEALSATKAVIRGTASEHVESVLRREALAIRRLAGTDDGREGVRAFLEKRSPSFG</sequence>
<protein>
    <submittedName>
        <fullName evidence="2">2-(1,2-epoxy-1,2-dihydrophenyl)acetyl-CoA isomerase</fullName>
        <ecNumber evidence="2">5.3.3.18</ecNumber>
    </submittedName>
</protein>
<dbReference type="GO" id="GO:0016853">
    <property type="term" value="F:isomerase activity"/>
    <property type="evidence" value="ECO:0007669"/>
    <property type="project" value="UniProtKB-KW"/>
</dbReference>
<dbReference type="PANTHER" id="PTHR42964">
    <property type="entry name" value="ENOYL-COA HYDRATASE"/>
    <property type="match status" value="1"/>
</dbReference>
<dbReference type="Gene3D" id="3.90.226.10">
    <property type="entry name" value="2-enoyl-CoA Hydratase, Chain A, domain 1"/>
    <property type="match status" value="1"/>
</dbReference>
<evidence type="ECO:0000313" key="2">
    <source>
        <dbReference type="EMBL" id="NYI99616.1"/>
    </source>
</evidence>
<keyword evidence="3" id="KW-1185">Reference proteome</keyword>
<dbReference type="EC" id="5.3.3.18" evidence="2"/>